<dbReference type="AlphaFoldDB" id="A0A6M3JV88"/>
<organism evidence="3">
    <name type="scientific">viral metagenome</name>
    <dbReference type="NCBI Taxonomy" id="1070528"/>
    <lineage>
        <taxon>unclassified sequences</taxon>
        <taxon>metagenomes</taxon>
        <taxon>organismal metagenomes</taxon>
    </lineage>
</organism>
<reference evidence="3" key="1">
    <citation type="submission" date="2020-03" db="EMBL/GenBank/DDBJ databases">
        <title>The deep terrestrial virosphere.</title>
        <authorList>
            <person name="Holmfeldt K."/>
            <person name="Nilsson E."/>
            <person name="Simone D."/>
            <person name="Lopez-Fernandez M."/>
            <person name="Wu X."/>
            <person name="de Brujin I."/>
            <person name="Lundin D."/>
            <person name="Andersson A."/>
            <person name="Bertilsson S."/>
            <person name="Dopson M."/>
        </authorList>
    </citation>
    <scope>NUCLEOTIDE SEQUENCE</scope>
    <source>
        <strain evidence="3">MM415A02188</strain>
    </source>
</reference>
<protein>
    <submittedName>
        <fullName evidence="3">Uncharacterized protein</fullName>
    </submittedName>
</protein>
<name>A0A6M3JV88_9ZZZZ</name>
<evidence type="ECO:0000256" key="1">
    <source>
        <dbReference type="SAM" id="Coils"/>
    </source>
</evidence>
<sequence>MEQMKVEKDVSDGDPDEPPANDFEEKFRAALAIFGLNHKKYEPKIKAILNLIERTGPSRDWLKYYLQKFTLTNKQNIDSIVDYVFIDEDLGGNVPPRPTSGQGNSGGFIQQVLPGGQILLIPSMQQPQNQYPGQPIIINPGGNQSDRNVRDSNDEGTITEVLDEEGKVTKRIIKGGSRQAAPVEKSEDQTLKIITMLKEVGLLQTPQSRTEPQSARIPDEIHQTLDQLKVAIVDMGSSLRDRPAKSENEDIKKMSETVNRLTDQIQTYEKEKRDNETKALKDDLSQVKGMIAGLQDRRSGDAPAAGLSDSQFGTHTQHKNLETITESVTHVGDRITHPINEILKNQQRMNSLLLVRDIEKQDGVAPGTYMKVLMPSASPGEGEVKATVQKWQDKAAASAGGK</sequence>
<gene>
    <name evidence="3" type="ORF">MM415A02188_0005</name>
</gene>
<keyword evidence="1" id="KW-0175">Coiled coil</keyword>
<feature type="compositionally biased region" description="Basic and acidic residues" evidence="2">
    <location>
        <begin position="1"/>
        <end position="11"/>
    </location>
</feature>
<dbReference type="EMBL" id="MT142059">
    <property type="protein sequence ID" value="QJA73874.1"/>
    <property type="molecule type" value="Genomic_DNA"/>
</dbReference>
<evidence type="ECO:0000256" key="2">
    <source>
        <dbReference type="SAM" id="MobiDB-lite"/>
    </source>
</evidence>
<feature type="region of interest" description="Disordered" evidence="2">
    <location>
        <begin position="1"/>
        <end position="22"/>
    </location>
</feature>
<proteinExistence type="predicted"/>
<accession>A0A6M3JV88</accession>
<evidence type="ECO:0000313" key="3">
    <source>
        <dbReference type="EMBL" id="QJA73874.1"/>
    </source>
</evidence>
<feature type="coiled-coil region" evidence="1">
    <location>
        <begin position="244"/>
        <end position="278"/>
    </location>
</feature>